<evidence type="ECO:0000313" key="7">
    <source>
        <dbReference type="EMBL" id="KAF0745310.1"/>
    </source>
</evidence>
<dbReference type="PROSITE" id="PS00636">
    <property type="entry name" value="DNAJ_1"/>
    <property type="match status" value="1"/>
</dbReference>
<feature type="repeat" description="TPR" evidence="3">
    <location>
        <begin position="339"/>
        <end position="372"/>
    </location>
</feature>
<evidence type="ECO:0000259" key="6">
    <source>
        <dbReference type="PROSITE" id="PS50076"/>
    </source>
</evidence>
<dbReference type="SUPFAM" id="SSF48452">
    <property type="entry name" value="TPR-like"/>
    <property type="match status" value="1"/>
</dbReference>
<evidence type="ECO:0000256" key="2">
    <source>
        <dbReference type="ARBA" id="ARBA00022803"/>
    </source>
</evidence>
<evidence type="ECO:0000256" key="5">
    <source>
        <dbReference type="SAM" id="MobiDB-lite"/>
    </source>
</evidence>
<feature type="repeat" description="TPR" evidence="3">
    <location>
        <begin position="36"/>
        <end position="69"/>
    </location>
</feature>
<dbReference type="Proteomes" id="UP000481153">
    <property type="component" value="Unassembled WGS sequence"/>
</dbReference>
<dbReference type="SUPFAM" id="SSF46565">
    <property type="entry name" value="Chaperone J-domain"/>
    <property type="match status" value="1"/>
</dbReference>
<comment type="caution">
    <text evidence="7">The sequence shown here is derived from an EMBL/GenBank/DDBJ whole genome shotgun (WGS) entry which is preliminary data.</text>
</comment>
<evidence type="ECO:0000256" key="1">
    <source>
        <dbReference type="ARBA" id="ARBA00022737"/>
    </source>
</evidence>
<keyword evidence="1" id="KW-0677">Repeat</keyword>
<proteinExistence type="predicted"/>
<dbReference type="VEuPathDB" id="FungiDB:AeMF1_011495"/>
<dbReference type="AlphaFoldDB" id="A0A6G0XX48"/>
<dbReference type="InterPro" id="IPR019734">
    <property type="entry name" value="TPR_rpt"/>
</dbReference>
<feature type="repeat" description="TPR" evidence="3">
    <location>
        <begin position="103"/>
        <end position="136"/>
    </location>
</feature>
<dbReference type="Gene3D" id="1.10.287.110">
    <property type="entry name" value="DnaJ domain"/>
    <property type="match status" value="1"/>
</dbReference>
<dbReference type="SMART" id="SM00271">
    <property type="entry name" value="DnaJ"/>
    <property type="match status" value="1"/>
</dbReference>
<accession>A0A6G0XX48</accession>
<keyword evidence="8" id="KW-1185">Reference proteome</keyword>
<evidence type="ECO:0000256" key="3">
    <source>
        <dbReference type="PROSITE-ProRule" id="PRU00339"/>
    </source>
</evidence>
<dbReference type="InterPro" id="IPR001623">
    <property type="entry name" value="DnaJ_domain"/>
</dbReference>
<protein>
    <recommendedName>
        <fullName evidence="6">J domain-containing protein</fullName>
    </recommendedName>
</protein>
<dbReference type="InterPro" id="IPR018253">
    <property type="entry name" value="DnaJ_domain_CS"/>
</dbReference>
<keyword evidence="4" id="KW-0175">Coiled coil</keyword>
<evidence type="ECO:0000256" key="4">
    <source>
        <dbReference type="SAM" id="Coils"/>
    </source>
</evidence>
<dbReference type="PANTHER" id="PTHR45188:SF2">
    <property type="entry name" value="DNAJ HOMOLOG SUBFAMILY C MEMBER 7"/>
    <property type="match status" value="1"/>
</dbReference>
<keyword evidence="2 3" id="KW-0802">TPR repeat</keyword>
<name>A0A6G0XX48_9STRA</name>
<dbReference type="SMART" id="SM00028">
    <property type="entry name" value="TPR"/>
    <property type="match status" value="6"/>
</dbReference>
<feature type="domain" description="J" evidence="6">
    <location>
        <begin position="393"/>
        <end position="463"/>
    </location>
</feature>
<dbReference type="Pfam" id="PF00226">
    <property type="entry name" value="DnaJ"/>
    <property type="match status" value="1"/>
</dbReference>
<dbReference type="PROSITE" id="PS50005">
    <property type="entry name" value="TPR"/>
    <property type="match status" value="3"/>
</dbReference>
<dbReference type="PROSITE" id="PS50076">
    <property type="entry name" value="DNAJ_2"/>
    <property type="match status" value="1"/>
</dbReference>
<dbReference type="PRINTS" id="PR00625">
    <property type="entry name" value="JDOMAIN"/>
</dbReference>
<organism evidence="7 8">
    <name type="scientific">Aphanomyces euteiches</name>
    <dbReference type="NCBI Taxonomy" id="100861"/>
    <lineage>
        <taxon>Eukaryota</taxon>
        <taxon>Sar</taxon>
        <taxon>Stramenopiles</taxon>
        <taxon>Oomycota</taxon>
        <taxon>Saprolegniomycetes</taxon>
        <taxon>Saprolegniales</taxon>
        <taxon>Verrucalvaceae</taxon>
        <taxon>Aphanomyces</taxon>
    </lineage>
</organism>
<feature type="coiled-coil region" evidence="4">
    <location>
        <begin position="345"/>
        <end position="372"/>
    </location>
</feature>
<gene>
    <name evidence="7" type="ORF">Ae201684_000338</name>
</gene>
<reference evidence="7 8" key="1">
    <citation type="submission" date="2019-07" db="EMBL/GenBank/DDBJ databases">
        <title>Genomics analysis of Aphanomyces spp. identifies a new class of oomycete effector associated with host adaptation.</title>
        <authorList>
            <person name="Gaulin E."/>
        </authorList>
    </citation>
    <scope>NUCLEOTIDE SEQUENCE [LARGE SCALE GENOMIC DNA]</scope>
    <source>
        <strain evidence="7 8">ATCC 201684</strain>
    </source>
</reference>
<dbReference type="InterPro" id="IPR036869">
    <property type="entry name" value="J_dom_sf"/>
</dbReference>
<dbReference type="PANTHER" id="PTHR45188">
    <property type="entry name" value="DNAJ PROTEIN P58IPK HOMOLOG"/>
    <property type="match status" value="1"/>
</dbReference>
<dbReference type="EMBL" id="VJMJ01000002">
    <property type="protein sequence ID" value="KAF0745310.1"/>
    <property type="molecule type" value="Genomic_DNA"/>
</dbReference>
<evidence type="ECO:0000313" key="8">
    <source>
        <dbReference type="Proteomes" id="UP000481153"/>
    </source>
</evidence>
<dbReference type="Gene3D" id="1.25.40.10">
    <property type="entry name" value="Tetratricopeptide repeat domain"/>
    <property type="match status" value="1"/>
</dbReference>
<feature type="region of interest" description="Disordered" evidence="5">
    <location>
        <begin position="460"/>
        <end position="486"/>
    </location>
</feature>
<dbReference type="Pfam" id="PF13181">
    <property type="entry name" value="TPR_8"/>
    <property type="match status" value="2"/>
</dbReference>
<sequence length="496" mass="55419">MDIQTDFPTFRMRVLYIAAAAAALVSGAANAPKVDVGKLTIAAENAFASGDMKKAISLYSQVIELDPNERVYYKRYRAYLSDRKYSSALADLTSAVEIKPTYTQGFLQRGRLRMMIGQCYEAVDDFVKVVALDPNNAAGNENLAKSRDCAQHLGYATDAQKSGNFANAVQYLSHVIDKHAVSSPSLLLLRAELNGQLGQTFDLIADAGSVLRLEPSSIPALQLRGEAYYSLGDNQSLEAAVSHFRQGLQFDPEHKVMKAMYKKLKKLLKLTENARVALEQHKFDEAAEDLELAVAIDPRHSALNKDLYFKLCEAYANLQKNAQAKSACTDSLQAFEGNGAAHAKLSEVLINLEEFEEAVRHARRAVELEEDNRSFHEGLRRAEAALKQSKSKNYYKILGVARDASSQVIKKAYRKKALEWHPDKHAERGETASEEAIKMFQQVAEAYEILSNDDLRARYDRGEDVTGNPQQQEPQHNPFFHFGPGRSSNRFNFQWG</sequence>
<dbReference type="CDD" id="cd06257">
    <property type="entry name" value="DnaJ"/>
    <property type="match status" value="1"/>
</dbReference>
<dbReference type="InterPro" id="IPR011990">
    <property type="entry name" value="TPR-like_helical_dom_sf"/>
</dbReference>